<protein>
    <submittedName>
        <fullName evidence="2">Uncharacterized protein</fullName>
    </submittedName>
</protein>
<dbReference type="AlphaFoldDB" id="A0A3N0YA37"/>
<name>A0A3N0YA37_ANAGA</name>
<feature type="region of interest" description="Disordered" evidence="1">
    <location>
        <begin position="1"/>
        <end position="31"/>
    </location>
</feature>
<reference evidence="2 3" key="1">
    <citation type="submission" date="2018-10" db="EMBL/GenBank/DDBJ databases">
        <title>Genome assembly for a Yunnan-Guizhou Plateau 3E fish, Anabarilius grahami (Regan), and its evolutionary and genetic applications.</title>
        <authorList>
            <person name="Jiang W."/>
        </authorList>
    </citation>
    <scope>NUCLEOTIDE SEQUENCE [LARGE SCALE GENOMIC DNA]</scope>
    <source>
        <strain evidence="2">AG-KIZ</strain>
        <tissue evidence="2">Muscle</tissue>
    </source>
</reference>
<organism evidence="2 3">
    <name type="scientific">Anabarilius grahami</name>
    <name type="common">Kanglang fish</name>
    <name type="synonym">Barilius grahami</name>
    <dbReference type="NCBI Taxonomy" id="495550"/>
    <lineage>
        <taxon>Eukaryota</taxon>
        <taxon>Metazoa</taxon>
        <taxon>Chordata</taxon>
        <taxon>Craniata</taxon>
        <taxon>Vertebrata</taxon>
        <taxon>Euteleostomi</taxon>
        <taxon>Actinopterygii</taxon>
        <taxon>Neopterygii</taxon>
        <taxon>Teleostei</taxon>
        <taxon>Ostariophysi</taxon>
        <taxon>Cypriniformes</taxon>
        <taxon>Xenocyprididae</taxon>
        <taxon>Xenocypridinae</taxon>
        <taxon>Xenocypridinae incertae sedis</taxon>
        <taxon>Anabarilius</taxon>
    </lineage>
</organism>
<feature type="compositionally biased region" description="Basic and acidic residues" evidence="1">
    <location>
        <begin position="1"/>
        <end position="29"/>
    </location>
</feature>
<dbReference type="Proteomes" id="UP000281406">
    <property type="component" value="Unassembled WGS sequence"/>
</dbReference>
<accession>A0A3N0YA37</accession>
<evidence type="ECO:0000313" key="3">
    <source>
        <dbReference type="Proteomes" id="UP000281406"/>
    </source>
</evidence>
<gene>
    <name evidence="2" type="ORF">DPX16_5610</name>
</gene>
<proteinExistence type="predicted"/>
<sequence length="72" mass="7656">MAEKKSTNDQDAMAEQRHGGPPGHDRVDMDGLCWEADGSEGAVADAAASREGLEMNEGDFNTDLGLQTIPTH</sequence>
<evidence type="ECO:0000313" key="2">
    <source>
        <dbReference type="EMBL" id="ROL43057.1"/>
    </source>
</evidence>
<keyword evidence="3" id="KW-1185">Reference proteome</keyword>
<evidence type="ECO:0000256" key="1">
    <source>
        <dbReference type="SAM" id="MobiDB-lite"/>
    </source>
</evidence>
<comment type="caution">
    <text evidence="2">The sequence shown here is derived from an EMBL/GenBank/DDBJ whole genome shotgun (WGS) entry which is preliminary data.</text>
</comment>
<dbReference type="EMBL" id="RJVU01048958">
    <property type="protein sequence ID" value="ROL43057.1"/>
    <property type="molecule type" value="Genomic_DNA"/>
</dbReference>